<name>A0A9W9BYI9_9PLEO</name>
<dbReference type="EMBL" id="JAPEUV010000068">
    <property type="protein sequence ID" value="KAJ4334979.1"/>
    <property type="molecule type" value="Genomic_DNA"/>
</dbReference>
<dbReference type="Proteomes" id="UP001140562">
    <property type="component" value="Unassembled WGS sequence"/>
</dbReference>
<comment type="caution">
    <text evidence="2">The sequence shown here is derived from an EMBL/GenBank/DDBJ whole genome shotgun (WGS) entry which is preliminary data.</text>
</comment>
<organism evidence="2 3">
    <name type="scientific">Didymella glomerata</name>
    <dbReference type="NCBI Taxonomy" id="749621"/>
    <lineage>
        <taxon>Eukaryota</taxon>
        <taxon>Fungi</taxon>
        <taxon>Dikarya</taxon>
        <taxon>Ascomycota</taxon>
        <taxon>Pezizomycotina</taxon>
        <taxon>Dothideomycetes</taxon>
        <taxon>Pleosporomycetidae</taxon>
        <taxon>Pleosporales</taxon>
        <taxon>Pleosporineae</taxon>
        <taxon>Didymellaceae</taxon>
        <taxon>Didymella</taxon>
    </lineage>
</organism>
<dbReference type="OrthoDB" id="3744681at2759"/>
<dbReference type="AlphaFoldDB" id="A0A9W9BYI9"/>
<evidence type="ECO:0000313" key="3">
    <source>
        <dbReference type="Proteomes" id="UP001140562"/>
    </source>
</evidence>
<feature type="region of interest" description="Disordered" evidence="1">
    <location>
        <begin position="1"/>
        <end position="44"/>
    </location>
</feature>
<proteinExistence type="predicted"/>
<gene>
    <name evidence="2" type="ORF">N0V87_006472</name>
</gene>
<protein>
    <submittedName>
        <fullName evidence="2">Uncharacterized protein</fullName>
    </submittedName>
</protein>
<evidence type="ECO:0000313" key="2">
    <source>
        <dbReference type="EMBL" id="KAJ4334979.1"/>
    </source>
</evidence>
<reference evidence="2" key="1">
    <citation type="submission" date="2022-10" db="EMBL/GenBank/DDBJ databases">
        <title>Tapping the CABI collections for fungal endophytes: first genome assemblies for Collariella, Neodidymelliopsis, Ascochyta clinopodiicola, Didymella pomorum, Didymosphaeria variabile, Neocosmospora piperis and Neocucurbitaria cava.</title>
        <authorList>
            <person name="Hill R."/>
        </authorList>
    </citation>
    <scope>NUCLEOTIDE SEQUENCE</scope>
    <source>
        <strain evidence="2">IMI 360193</strain>
    </source>
</reference>
<sequence length="137" mass="15197">MASNTSSALSGNGDNGSNHKRNNSDHFGRTPNPGLYAPPLHNSAEQDDSLRAIIDRLMMPPDFLYSEDGQQVTLNITWAVGVVGRERFEPTPLGRRLSLRQNDELRTQGVEWGLSQVIADWLRDGEDTLVLPASHFI</sequence>
<keyword evidence="3" id="KW-1185">Reference proteome</keyword>
<evidence type="ECO:0000256" key="1">
    <source>
        <dbReference type="SAM" id="MobiDB-lite"/>
    </source>
</evidence>
<accession>A0A9W9BYI9</accession>
<feature type="compositionally biased region" description="Polar residues" evidence="1">
    <location>
        <begin position="1"/>
        <end position="16"/>
    </location>
</feature>